<dbReference type="AlphaFoldDB" id="A0A4R9AWF4"/>
<dbReference type="SUPFAM" id="SSF53756">
    <property type="entry name" value="UDP-Glycosyltransferase/glycogen phosphorylase"/>
    <property type="match status" value="1"/>
</dbReference>
<keyword evidence="4" id="KW-1185">Reference proteome</keyword>
<proteinExistence type="predicted"/>
<dbReference type="EMBL" id="SOHL01000013">
    <property type="protein sequence ID" value="TFD71221.1"/>
    <property type="molecule type" value="Genomic_DNA"/>
</dbReference>
<name>A0A4R9AWF4_9MICO</name>
<dbReference type="GO" id="GO:0009103">
    <property type="term" value="P:lipopolysaccharide biosynthetic process"/>
    <property type="evidence" value="ECO:0007669"/>
    <property type="project" value="TreeGrafter"/>
</dbReference>
<sequence>MSTRNPRSSPDLSAALLGRLTAVAPYFFDAPEEIDALVSRGNGPLLARLIAVARERRGDDLFWLLIAGVTAAYPNPDQLQMTRRAVALADERHASSAFLQACFDAAARFDDLDKGIAVISDSTVIDVDFCANHRHNTGIQRVVRQTMSRWTRNRDMTLVAWTAGGGAMRTMTPLERSRVVEWNTYTEPEPDHSPVDPPDYQVIIPFNSEVILPEVPQAVLCNALAALAQYSGNRVGLIGYDTIPVVSADSLDSLETERFVRYLTILKYAKRVVGISAAATEEFAGFVAALPAQGLSGPTTVEVSLPVDSPDGDTGRDQVSADSPLVICIGSQEPRKNHLAVLFASEVLWREGIDFRLRFIGGGSVIYTRDFDKRVRQLQRAGRQVEVLRGVNDAVLLASYREARFSLFPSLHEGYGLPVAESIALATPVLTSNYGSTAEIAAGGGCLAVDPRDDDAIIDAMRTLLTDDEVLAALQREIGARTVRNWDDYADELWEQLIEPLRNERHV</sequence>
<dbReference type="Proteomes" id="UP000297983">
    <property type="component" value="Unassembled WGS sequence"/>
</dbReference>
<dbReference type="Pfam" id="PF00534">
    <property type="entry name" value="Glycos_transf_1"/>
    <property type="match status" value="1"/>
</dbReference>
<evidence type="ECO:0000259" key="2">
    <source>
        <dbReference type="Pfam" id="PF00534"/>
    </source>
</evidence>
<accession>A0A4R9AWF4</accession>
<dbReference type="Gene3D" id="3.40.50.2000">
    <property type="entry name" value="Glycogen Phosphorylase B"/>
    <property type="match status" value="1"/>
</dbReference>
<feature type="domain" description="Glycosyl transferase family 1" evidence="2">
    <location>
        <begin position="321"/>
        <end position="474"/>
    </location>
</feature>
<dbReference type="GO" id="GO:0016757">
    <property type="term" value="F:glycosyltransferase activity"/>
    <property type="evidence" value="ECO:0007669"/>
    <property type="project" value="InterPro"/>
</dbReference>
<dbReference type="RefSeq" id="WP_134551121.1">
    <property type="nucleotide sequence ID" value="NZ_SOHL01000013.1"/>
</dbReference>
<protein>
    <submittedName>
        <fullName evidence="3">Glycosyltransferase family 1 protein</fullName>
    </submittedName>
</protein>
<reference evidence="3 4" key="1">
    <citation type="submission" date="2019-03" db="EMBL/GenBank/DDBJ databases">
        <title>Genomics of glacier-inhabiting Cryobacterium strains.</title>
        <authorList>
            <person name="Liu Q."/>
            <person name="Xin Y.-H."/>
        </authorList>
    </citation>
    <scope>NUCLEOTIDE SEQUENCE [LARGE SCALE GENOMIC DNA]</scope>
    <source>
        <strain evidence="3 4">Hz16</strain>
    </source>
</reference>
<evidence type="ECO:0000256" key="1">
    <source>
        <dbReference type="ARBA" id="ARBA00022679"/>
    </source>
</evidence>
<gene>
    <name evidence="3" type="ORF">E3T50_06475</name>
</gene>
<evidence type="ECO:0000313" key="3">
    <source>
        <dbReference type="EMBL" id="TFD71221.1"/>
    </source>
</evidence>
<organism evidence="3 4">
    <name type="scientific">Cryobacterium gelidum</name>
    <dbReference type="NCBI Taxonomy" id="1259164"/>
    <lineage>
        <taxon>Bacteria</taxon>
        <taxon>Bacillati</taxon>
        <taxon>Actinomycetota</taxon>
        <taxon>Actinomycetes</taxon>
        <taxon>Micrococcales</taxon>
        <taxon>Microbacteriaceae</taxon>
        <taxon>Cryobacterium</taxon>
    </lineage>
</organism>
<dbReference type="PANTHER" id="PTHR46401">
    <property type="entry name" value="GLYCOSYLTRANSFERASE WBBK-RELATED"/>
    <property type="match status" value="1"/>
</dbReference>
<comment type="caution">
    <text evidence="3">The sequence shown here is derived from an EMBL/GenBank/DDBJ whole genome shotgun (WGS) entry which is preliminary data.</text>
</comment>
<dbReference type="InterPro" id="IPR001296">
    <property type="entry name" value="Glyco_trans_1"/>
</dbReference>
<keyword evidence="1 3" id="KW-0808">Transferase</keyword>
<dbReference type="PANTHER" id="PTHR46401:SF2">
    <property type="entry name" value="GLYCOSYLTRANSFERASE WBBK-RELATED"/>
    <property type="match status" value="1"/>
</dbReference>
<evidence type="ECO:0000313" key="4">
    <source>
        <dbReference type="Proteomes" id="UP000297983"/>
    </source>
</evidence>